<reference evidence="1 2" key="1">
    <citation type="submission" date="2014-06" db="EMBL/GenBank/DDBJ databases">
        <title>Evolutionary Origins and Diversification of the Mycorrhizal Mutualists.</title>
        <authorList>
            <consortium name="DOE Joint Genome Institute"/>
            <consortium name="Mycorrhizal Genomics Consortium"/>
            <person name="Kohler A."/>
            <person name="Kuo A."/>
            <person name="Nagy L.G."/>
            <person name="Floudas D."/>
            <person name="Copeland A."/>
            <person name="Barry K.W."/>
            <person name="Cichocki N."/>
            <person name="Veneault-Fourrey C."/>
            <person name="LaButti K."/>
            <person name="Lindquist E.A."/>
            <person name="Lipzen A."/>
            <person name="Lundell T."/>
            <person name="Morin E."/>
            <person name="Murat C."/>
            <person name="Riley R."/>
            <person name="Ohm R."/>
            <person name="Sun H."/>
            <person name="Tunlid A."/>
            <person name="Henrissat B."/>
            <person name="Grigoriev I.V."/>
            <person name="Hibbett D.S."/>
            <person name="Martin F."/>
        </authorList>
    </citation>
    <scope>NUCLEOTIDE SEQUENCE [LARGE SCALE GENOMIC DNA]</scope>
    <source>
        <strain evidence="1 2">SS14</strain>
    </source>
</reference>
<dbReference type="HOGENOM" id="CLU_085153_0_0_1"/>
<dbReference type="AlphaFoldDB" id="A0A0C9UNB0"/>
<accession>A0A0C9UNB0</accession>
<evidence type="ECO:0000313" key="2">
    <source>
        <dbReference type="Proteomes" id="UP000054279"/>
    </source>
</evidence>
<protein>
    <submittedName>
        <fullName evidence="1">Uncharacterized protein</fullName>
    </submittedName>
</protein>
<dbReference type="EMBL" id="KN837117">
    <property type="protein sequence ID" value="KIJ44468.1"/>
    <property type="molecule type" value="Genomic_DNA"/>
</dbReference>
<evidence type="ECO:0000313" key="1">
    <source>
        <dbReference type="EMBL" id="KIJ44468.1"/>
    </source>
</evidence>
<dbReference type="Proteomes" id="UP000054279">
    <property type="component" value="Unassembled WGS sequence"/>
</dbReference>
<name>A0A0C9UNB0_SPHS4</name>
<keyword evidence="2" id="KW-1185">Reference proteome</keyword>
<sequence>MLEEFPSAASLPSEQVLSELADVEVEPERSNTRTDWISLLIANIKKFSRKFVQDRDGMEVDHTAGDIPDHGITIERNISVILVVIEDTLAVLKFHRKRLDFVFHQNPLFTRITGSLMRKKMSKIDIVSACDGYSIASREHRRIKTLRKLILAKTSLNQNRTLEFNGLIMDTLKSQNRHRDQPLELSDILFCFKGMKTGALNEDVACWLLFSRFVTTSSMAIAALESS</sequence>
<gene>
    <name evidence="1" type="ORF">M422DRAFT_47254</name>
</gene>
<organism evidence="1 2">
    <name type="scientific">Sphaerobolus stellatus (strain SS14)</name>
    <dbReference type="NCBI Taxonomy" id="990650"/>
    <lineage>
        <taxon>Eukaryota</taxon>
        <taxon>Fungi</taxon>
        <taxon>Dikarya</taxon>
        <taxon>Basidiomycota</taxon>
        <taxon>Agaricomycotina</taxon>
        <taxon>Agaricomycetes</taxon>
        <taxon>Phallomycetidae</taxon>
        <taxon>Geastrales</taxon>
        <taxon>Sphaerobolaceae</taxon>
        <taxon>Sphaerobolus</taxon>
    </lineage>
</organism>
<proteinExistence type="predicted"/>